<dbReference type="AlphaFoldDB" id="A0A8J2NK82"/>
<gene>
    <name evidence="2" type="ORF">AFUS01_LOCUS2349</name>
</gene>
<reference evidence="2" key="1">
    <citation type="submission" date="2021-06" db="EMBL/GenBank/DDBJ databases">
        <authorList>
            <person name="Hodson N. C."/>
            <person name="Mongue J. A."/>
            <person name="Jaron S. K."/>
        </authorList>
    </citation>
    <scope>NUCLEOTIDE SEQUENCE</scope>
</reference>
<proteinExistence type="predicted"/>
<comment type="caution">
    <text evidence="2">The sequence shown here is derived from an EMBL/GenBank/DDBJ whole genome shotgun (WGS) entry which is preliminary data.</text>
</comment>
<feature type="compositionally biased region" description="Acidic residues" evidence="1">
    <location>
        <begin position="115"/>
        <end position="127"/>
    </location>
</feature>
<feature type="compositionally biased region" description="Polar residues" evidence="1">
    <location>
        <begin position="14"/>
        <end position="23"/>
    </location>
</feature>
<protein>
    <submittedName>
        <fullName evidence="2">Uncharacterized protein</fullName>
    </submittedName>
</protein>
<name>A0A8J2NK82_9HEXA</name>
<feature type="compositionally biased region" description="Polar residues" evidence="1">
    <location>
        <begin position="130"/>
        <end position="140"/>
    </location>
</feature>
<accession>A0A8J2NK82</accession>
<feature type="region of interest" description="Disordered" evidence="1">
    <location>
        <begin position="1"/>
        <end position="23"/>
    </location>
</feature>
<sequence>MLDFKKIPWETQCPPLQSSSQKNSRPFINSLKFLRHDVSLDCNNKKRDKEIHNLEVNFEDEEDSEEMEEDLSTTTIISEEIGKDEEDEMLTTTVEILTTTEEFSTTIDDFLIEEDSEEDSEEDLEEEISNKQIINGNRKL</sequence>
<evidence type="ECO:0000313" key="3">
    <source>
        <dbReference type="Proteomes" id="UP000708208"/>
    </source>
</evidence>
<organism evidence="2 3">
    <name type="scientific">Allacma fusca</name>
    <dbReference type="NCBI Taxonomy" id="39272"/>
    <lineage>
        <taxon>Eukaryota</taxon>
        <taxon>Metazoa</taxon>
        <taxon>Ecdysozoa</taxon>
        <taxon>Arthropoda</taxon>
        <taxon>Hexapoda</taxon>
        <taxon>Collembola</taxon>
        <taxon>Symphypleona</taxon>
        <taxon>Sminthuridae</taxon>
        <taxon>Allacma</taxon>
    </lineage>
</organism>
<evidence type="ECO:0000256" key="1">
    <source>
        <dbReference type="SAM" id="MobiDB-lite"/>
    </source>
</evidence>
<feature type="region of interest" description="Disordered" evidence="1">
    <location>
        <begin position="115"/>
        <end position="140"/>
    </location>
</feature>
<keyword evidence="3" id="KW-1185">Reference proteome</keyword>
<evidence type="ECO:0000313" key="2">
    <source>
        <dbReference type="EMBL" id="CAG7675088.1"/>
    </source>
</evidence>
<dbReference type="EMBL" id="CAJVCH010013391">
    <property type="protein sequence ID" value="CAG7675088.1"/>
    <property type="molecule type" value="Genomic_DNA"/>
</dbReference>
<dbReference type="Proteomes" id="UP000708208">
    <property type="component" value="Unassembled WGS sequence"/>
</dbReference>